<evidence type="ECO:0000259" key="18">
    <source>
        <dbReference type="PROSITE" id="PS50042"/>
    </source>
</evidence>
<evidence type="ECO:0000256" key="12">
    <source>
        <dbReference type="ARBA" id="ARBA00023170"/>
    </source>
</evidence>
<evidence type="ECO:0000256" key="13">
    <source>
        <dbReference type="ARBA" id="ARBA00023237"/>
    </source>
</evidence>
<evidence type="ECO:0000256" key="3">
    <source>
        <dbReference type="ARBA" id="ARBA00022448"/>
    </source>
</evidence>
<keyword evidence="3 14" id="KW-0813">Transport</keyword>
<dbReference type="InterPro" id="IPR039426">
    <property type="entry name" value="TonB-dep_rcpt-like"/>
</dbReference>
<keyword evidence="9" id="KW-0406">Ion transport</keyword>
<gene>
    <name evidence="19" type="ORF">D3872_20685</name>
</gene>
<evidence type="ECO:0000256" key="16">
    <source>
        <dbReference type="RuleBase" id="RU003357"/>
    </source>
</evidence>
<feature type="signal peptide" evidence="17">
    <location>
        <begin position="1"/>
        <end position="26"/>
    </location>
</feature>
<comment type="caution">
    <text evidence="19">The sequence shown here is derived from an EMBL/GenBank/DDBJ whole genome shotgun (WGS) entry which is preliminary data.</text>
</comment>
<feature type="short sequence motif" description="TonB C-terminal box" evidence="15">
    <location>
        <begin position="748"/>
        <end position="765"/>
    </location>
</feature>
<dbReference type="InterPro" id="IPR037066">
    <property type="entry name" value="Plug_dom_sf"/>
</dbReference>
<dbReference type="InterPro" id="IPR036942">
    <property type="entry name" value="Beta-barrel_TonB_sf"/>
</dbReference>
<evidence type="ECO:0000256" key="15">
    <source>
        <dbReference type="PROSITE-ProRule" id="PRU10144"/>
    </source>
</evidence>
<keyword evidence="12 19" id="KW-0675">Receptor</keyword>
<organism evidence="19 20">
    <name type="scientific">Massilia cavernae</name>
    <dbReference type="NCBI Taxonomy" id="2320864"/>
    <lineage>
        <taxon>Bacteria</taxon>
        <taxon>Pseudomonadati</taxon>
        <taxon>Pseudomonadota</taxon>
        <taxon>Betaproteobacteria</taxon>
        <taxon>Burkholderiales</taxon>
        <taxon>Oxalobacteraceae</taxon>
        <taxon>Telluria group</taxon>
        <taxon>Massilia</taxon>
    </lineage>
</organism>
<dbReference type="GO" id="GO:0015891">
    <property type="term" value="P:siderophore transport"/>
    <property type="evidence" value="ECO:0007669"/>
    <property type="project" value="InterPro"/>
</dbReference>
<dbReference type="NCBIfam" id="TIGR01783">
    <property type="entry name" value="TonB-siderophor"/>
    <property type="match status" value="1"/>
</dbReference>
<keyword evidence="11 14" id="KW-0472">Membrane</keyword>
<evidence type="ECO:0000256" key="9">
    <source>
        <dbReference type="ARBA" id="ARBA00023065"/>
    </source>
</evidence>
<dbReference type="PANTHER" id="PTHR32552">
    <property type="entry name" value="FERRICHROME IRON RECEPTOR-RELATED"/>
    <property type="match status" value="1"/>
</dbReference>
<keyword evidence="4 14" id="KW-1134">Transmembrane beta strand</keyword>
<keyword evidence="8" id="KW-0408">Iron</keyword>
<dbReference type="PROSITE" id="PS01156">
    <property type="entry name" value="TONB_DEPENDENT_REC_2"/>
    <property type="match status" value="1"/>
</dbReference>
<name>A0A418XFP3_9BURK</name>
<dbReference type="PANTHER" id="PTHR32552:SF68">
    <property type="entry name" value="FERRICHROME OUTER MEMBRANE TRANSPORTER_PHAGE RECEPTOR"/>
    <property type="match status" value="1"/>
</dbReference>
<dbReference type="InterPro" id="IPR010105">
    <property type="entry name" value="TonB_sidphr_rcpt"/>
</dbReference>
<evidence type="ECO:0000256" key="11">
    <source>
        <dbReference type="ARBA" id="ARBA00023136"/>
    </source>
</evidence>
<dbReference type="InterPro" id="IPR000595">
    <property type="entry name" value="cNMP-bd_dom"/>
</dbReference>
<dbReference type="InterPro" id="IPR012910">
    <property type="entry name" value="Plug_dom"/>
</dbReference>
<dbReference type="PROSITE" id="PS52016">
    <property type="entry name" value="TONB_DEPENDENT_REC_3"/>
    <property type="match status" value="1"/>
</dbReference>
<keyword evidence="7 17" id="KW-0732">Signal</keyword>
<accession>A0A418XFP3</accession>
<comment type="subcellular location">
    <subcellularLocation>
        <location evidence="1 14">Cell outer membrane</location>
        <topology evidence="1 14">Multi-pass membrane protein</topology>
    </subcellularLocation>
</comment>
<evidence type="ECO:0000313" key="19">
    <source>
        <dbReference type="EMBL" id="RJG11282.1"/>
    </source>
</evidence>
<dbReference type="SUPFAM" id="SSF56935">
    <property type="entry name" value="Porins"/>
    <property type="match status" value="1"/>
</dbReference>
<evidence type="ECO:0000256" key="2">
    <source>
        <dbReference type="ARBA" id="ARBA00009810"/>
    </source>
</evidence>
<dbReference type="Gene3D" id="2.170.130.10">
    <property type="entry name" value="TonB-dependent receptor, plug domain"/>
    <property type="match status" value="1"/>
</dbReference>
<feature type="chain" id="PRO_5019160840" evidence="17">
    <location>
        <begin position="27"/>
        <end position="765"/>
    </location>
</feature>
<dbReference type="Pfam" id="PF00593">
    <property type="entry name" value="TonB_dep_Rec_b-barrel"/>
    <property type="match status" value="1"/>
</dbReference>
<dbReference type="Pfam" id="PF07715">
    <property type="entry name" value="Plug"/>
    <property type="match status" value="1"/>
</dbReference>
<evidence type="ECO:0000256" key="1">
    <source>
        <dbReference type="ARBA" id="ARBA00004571"/>
    </source>
</evidence>
<dbReference type="OrthoDB" id="9790771at2"/>
<dbReference type="InterPro" id="IPR000531">
    <property type="entry name" value="Beta-barrel_TonB"/>
</dbReference>
<dbReference type="CDD" id="cd01347">
    <property type="entry name" value="ligand_gated_channel"/>
    <property type="match status" value="1"/>
</dbReference>
<reference evidence="19 20" key="1">
    <citation type="submission" date="2018-09" db="EMBL/GenBank/DDBJ databases">
        <authorList>
            <person name="Zhu H."/>
        </authorList>
    </citation>
    <scope>NUCLEOTIDE SEQUENCE [LARGE SCALE GENOMIC DNA]</scope>
    <source>
        <strain evidence="19 20">K1S02-61</strain>
    </source>
</reference>
<evidence type="ECO:0000256" key="14">
    <source>
        <dbReference type="PROSITE-ProRule" id="PRU01360"/>
    </source>
</evidence>
<dbReference type="GO" id="GO:0015344">
    <property type="term" value="F:siderophore uptake transmembrane transporter activity"/>
    <property type="evidence" value="ECO:0007669"/>
    <property type="project" value="TreeGrafter"/>
</dbReference>
<dbReference type="Gene3D" id="2.40.170.20">
    <property type="entry name" value="TonB-dependent receptor, beta-barrel domain"/>
    <property type="match status" value="1"/>
</dbReference>
<dbReference type="InterPro" id="IPR010917">
    <property type="entry name" value="TonB_rcpt_CS"/>
</dbReference>
<dbReference type="AlphaFoldDB" id="A0A418XFP3"/>
<comment type="similarity">
    <text evidence="2 14 16">Belongs to the TonB-dependent receptor family.</text>
</comment>
<evidence type="ECO:0000313" key="20">
    <source>
        <dbReference type="Proteomes" id="UP000284006"/>
    </source>
</evidence>
<evidence type="ECO:0000256" key="10">
    <source>
        <dbReference type="ARBA" id="ARBA00023077"/>
    </source>
</evidence>
<dbReference type="Proteomes" id="UP000284006">
    <property type="component" value="Unassembled WGS sequence"/>
</dbReference>
<dbReference type="GO" id="GO:0009279">
    <property type="term" value="C:cell outer membrane"/>
    <property type="evidence" value="ECO:0007669"/>
    <property type="project" value="UniProtKB-SubCell"/>
</dbReference>
<sequence length="765" mass="82716">MKMKKLAYAILAALPVGMGQAAYAQAAPDATAVSEPAETSQEAPAVTGPVQAVTVVGRFVATGASSAMKGDASVLDTPFSVAAYTGDFMKAIETTNIADLYNYMTGIKRAGNTGYDMSIRGFKTSGNDKNAIMVDGLPGLTGRFGSPPTIGVDHIEVVKGPASVLYGQAQPGGFVNMISKKPKFKRAAELAVKATAYTGNGMDLGDATGYDVSLDLTGPLDDDRRLAYRLVAQKGDVDKWRDSTYDKSSYLAPSLRWNITPSTSATLGLEYRKTRVSYDTFLVAPDRDIGRVAPIATRYQELDDFQKESGTAANLALAHSFESGVEWNFGARSVRSEDSQESFDVNAIRPNLVDIQRRARVQDNERKYDSVDTSLTIPVDTGAISHKVLVGLSWGRDSADTLRLQYFDAPATGPTSLDISVYNPRHGMVGPLSSYPVRNVSATGVASDTDRFTKSTGKGIYFSDLMTLSEHWKLNIGGRYAREHQSFEDLKYPLVTPKREKSSQKFVPMAGLMYQPSEQWTIYTSYSASYVPTPASSQDTSGANPFKPVTARQVEVGAKAELYDGRLQSNLALFRIEKEDVLIATACNAGVSGACSAQIGGQRSQGIEFEINANPLKNWQFTAGIAHTLSTITESTDPVQVGARLDNAPRNNMNLWSRYDIDSGALKGLGVGLGFVYTSERAGTIPQTLTNGTAAQRATALKVLKLPSYSVADLGIYYDLGKFDFTLKFSNLFDKKYYESAGFFGELAVLPGAPRSVAVSMRTRF</sequence>
<evidence type="ECO:0000256" key="17">
    <source>
        <dbReference type="SAM" id="SignalP"/>
    </source>
</evidence>
<evidence type="ECO:0000256" key="4">
    <source>
        <dbReference type="ARBA" id="ARBA00022452"/>
    </source>
</evidence>
<dbReference type="EMBL" id="QYUP01000151">
    <property type="protein sequence ID" value="RJG11282.1"/>
    <property type="molecule type" value="Genomic_DNA"/>
</dbReference>
<evidence type="ECO:0000256" key="8">
    <source>
        <dbReference type="ARBA" id="ARBA00023004"/>
    </source>
</evidence>
<keyword evidence="5" id="KW-0410">Iron transport</keyword>
<dbReference type="RefSeq" id="WP_119812587.1">
    <property type="nucleotide sequence ID" value="NZ_QYUP01000151.1"/>
</dbReference>
<keyword evidence="10 16" id="KW-0798">TonB box</keyword>
<keyword evidence="13 14" id="KW-0998">Cell outer membrane</keyword>
<proteinExistence type="inferred from homology"/>
<dbReference type="GO" id="GO:0038023">
    <property type="term" value="F:signaling receptor activity"/>
    <property type="evidence" value="ECO:0007669"/>
    <property type="project" value="InterPro"/>
</dbReference>
<dbReference type="PROSITE" id="PS50042">
    <property type="entry name" value="CNMP_BINDING_3"/>
    <property type="match status" value="1"/>
</dbReference>
<evidence type="ECO:0000256" key="6">
    <source>
        <dbReference type="ARBA" id="ARBA00022692"/>
    </source>
</evidence>
<keyword evidence="20" id="KW-1185">Reference proteome</keyword>
<evidence type="ECO:0000256" key="7">
    <source>
        <dbReference type="ARBA" id="ARBA00022729"/>
    </source>
</evidence>
<evidence type="ECO:0000256" key="5">
    <source>
        <dbReference type="ARBA" id="ARBA00022496"/>
    </source>
</evidence>
<keyword evidence="6 14" id="KW-0812">Transmembrane</keyword>
<protein>
    <submittedName>
        <fullName evidence="19">TonB-dependent receptor</fullName>
    </submittedName>
</protein>
<feature type="domain" description="Cyclic nucleotide-binding" evidence="18">
    <location>
        <begin position="741"/>
        <end position="765"/>
    </location>
</feature>